<dbReference type="OrthoDB" id="3826732at2"/>
<keyword evidence="1" id="KW-0472">Membrane</keyword>
<reference evidence="2 3" key="1">
    <citation type="submission" date="2016-10" db="EMBL/GenBank/DDBJ databases">
        <authorList>
            <person name="de Groot N.N."/>
        </authorList>
    </citation>
    <scope>NUCLEOTIDE SEQUENCE [LARGE SCALE GENOMIC DNA]</scope>
    <source>
        <strain evidence="2 3">DSM 21800</strain>
    </source>
</reference>
<keyword evidence="1" id="KW-1133">Transmembrane helix</keyword>
<dbReference type="STRING" id="630515.SAMN04489812_2865"/>
<sequence length="300" mass="32225">MTTGLIFVSGLLVAGGIVLIVAGLVPATPHLADTISRLYQPIGARPDDSARGRLTAAATPTERLGSWLYRRTPVPLTAGQQRALQIRGRSIIEFYADKAVWTIIGLTMPPILAGFWALMTGGVPLAVPALAGVVGAVVGYFVPDLLLRGQAEETRNDASSAVLMYIDLVTLERLANASGTQALQNAAELSDVPLFRQLRGALERARLEQQAPYTELRRLADDLDLQELRDLSDVMQLDESGAALSGSLRARVRELRDAHLATTLREANAASEGMTVYMTIPAMLLGVMFIIPALMRIVGT</sequence>
<proteinExistence type="predicted"/>
<dbReference type="PANTHER" id="PTHR35007:SF1">
    <property type="entry name" value="PILUS ASSEMBLY PROTEIN"/>
    <property type="match status" value="1"/>
</dbReference>
<dbReference type="Proteomes" id="UP000199103">
    <property type="component" value="Chromosome I"/>
</dbReference>
<feature type="transmembrane region" description="Helical" evidence="1">
    <location>
        <begin position="6"/>
        <end position="27"/>
    </location>
</feature>
<feature type="transmembrane region" description="Helical" evidence="1">
    <location>
        <begin position="99"/>
        <end position="119"/>
    </location>
</feature>
<feature type="transmembrane region" description="Helical" evidence="1">
    <location>
        <begin position="274"/>
        <end position="295"/>
    </location>
</feature>
<feature type="transmembrane region" description="Helical" evidence="1">
    <location>
        <begin position="125"/>
        <end position="147"/>
    </location>
</feature>
<evidence type="ECO:0008006" key="4">
    <source>
        <dbReference type="Google" id="ProtNLM"/>
    </source>
</evidence>
<evidence type="ECO:0000256" key="1">
    <source>
        <dbReference type="SAM" id="Phobius"/>
    </source>
</evidence>
<keyword evidence="1" id="KW-0812">Transmembrane</keyword>
<organism evidence="2 3">
    <name type="scientific">Microlunatus soli</name>
    <dbReference type="NCBI Taxonomy" id="630515"/>
    <lineage>
        <taxon>Bacteria</taxon>
        <taxon>Bacillati</taxon>
        <taxon>Actinomycetota</taxon>
        <taxon>Actinomycetes</taxon>
        <taxon>Propionibacteriales</taxon>
        <taxon>Propionibacteriaceae</taxon>
        <taxon>Microlunatus</taxon>
    </lineage>
</organism>
<name>A0A1H1UNH5_9ACTN</name>
<evidence type="ECO:0000313" key="3">
    <source>
        <dbReference type="Proteomes" id="UP000199103"/>
    </source>
</evidence>
<dbReference type="RefSeq" id="WP_091525801.1">
    <property type="nucleotide sequence ID" value="NZ_LT629772.1"/>
</dbReference>
<evidence type="ECO:0000313" key="2">
    <source>
        <dbReference type="EMBL" id="SDS74047.1"/>
    </source>
</evidence>
<gene>
    <name evidence="2" type="ORF">SAMN04489812_2865</name>
</gene>
<keyword evidence="3" id="KW-1185">Reference proteome</keyword>
<accession>A0A1H1UNH5</accession>
<dbReference type="EMBL" id="LT629772">
    <property type="protein sequence ID" value="SDS74047.1"/>
    <property type="molecule type" value="Genomic_DNA"/>
</dbReference>
<dbReference type="PANTHER" id="PTHR35007">
    <property type="entry name" value="INTEGRAL MEMBRANE PROTEIN-RELATED"/>
    <property type="match status" value="1"/>
</dbReference>
<dbReference type="AlphaFoldDB" id="A0A1H1UNH5"/>
<protein>
    <recommendedName>
        <fullName evidence="4">Type II secretion system (T2SS), protein F</fullName>
    </recommendedName>
</protein>